<reference evidence="2 3" key="1">
    <citation type="journal article" date="2014" name="Int. J. Syst. Evol. Microbiol.">
        <title>Phaeodactylibacter xiamenensis gen. nov., sp. nov., a member of the family Saprospiraceae isolated from the marine alga Phaeodactylum tricornutum.</title>
        <authorList>
            <person name="Chen Z.Jr."/>
            <person name="Lei X."/>
            <person name="Lai Q."/>
            <person name="Li Y."/>
            <person name="Zhang B."/>
            <person name="Zhang J."/>
            <person name="Zhang H."/>
            <person name="Yang L."/>
            <person name="Zheng W."/>
            <person name="Tian Y."/>
            <person name="Yu Z."/>
            <person name="Xu H.Jr."/>
            <person name="Zheng T."/>
        </authorList>
    </citation>
    <scope>NUCLEOTIDE SEQUENCE [LARGE SCALE GENOMIC DNA]</scope>
    <source>
        <strain evidence="2 3">KD52</strain>
    </source>
</reference>
<sequence>MKATLTIFALLALPFLAVAQDKADLAQCIQATLEYPEIAEVLEAEWTNQEKVYLRHSAITMTNPPHFTRLFKQLQDTDLGGIDFEVHLIQPGEEGFMPSEARDHGIIDISGAFRGDRMSITLFAWFPNNPRQKLSKAYVLERYEDGWKVVD</sequence>
<proteinExistence type="predicted"/>
<dbReference type="Proteomes" id="UP000029736">
    <property type="component" value="Unassembled WGS sequence"/>
</dbReference>
<gene>
    <name evidence="2" type="ORF">IX84_03710</name>
</gene>
<dbReference type="OrthoDB" id="9925863at2"/>
<accession>A0A098SB90</accession>
<dbReference type="EMBL" id="JPOS01000010">
    <property type="protein sequence ID" value="KGE89426.1"/>
    <property type="molecule type" value="Genomic_DNA"/>
</dbReference>
<feature type="signal peptide" evidence="1">
    <location>
        <begin position="1"/>
        <end position="19"/>
    </location>
</feature>
<name>A0A098SB90_9BACT</name>
<dbReference type="AlphaFoldDB" id="A0A098SB90"/>
<organism evidence="2 3">
    <name type="scientific">Phaeodactylibacter xiamenensis</name>
    <dbReference type="NCBI Taxonomy" id="1524460"/>
    <lineage>
        <taxon>Bacteria</taxon>
        <taxon>Pseudomonadati</taxon>
        <taxon>Bacteroidota</taxon>
        <taxon>Saprospiria</taxon>
        <taxon>Saprospirales</taxon>
        <taxon>Haliscomenobacteraceae</taxon>
        <taxon>Phaeodactylibacter</taxon>
    </lineage>
</organism>
<evidence type="ECO:0008006" key="4">
    <source>
        <dbReference type="Google" id="ProtNLM"/>
    </source>
</evidence>
<comment type="caution">
    <text evidence="2">The sequence shown here is derived from an EMBL/GenBank/DDBJ whole genome shotgun (WGS) entry which is preliminary data.</text>
</comment>
<protein>
    <recommendedName>
        <fullName evidence="4">DUF4440 domain-containing protein</fullName>
    </recommendedName>
</protein>
<evidence type="ECO:0000256" key="1">
    <source>
        <dbReference type="SAM" id="SignalP"/>
    </source>
</evidence>
<dbReference type="RefSeq" id="WP_044216575.1">
    <property type="nucleotide sequence ID" value="NZ_JBKAGJ010000019.1"/>
</dbReference>
<feature type="chain" id="PRO_5001948129" description="DUF4440 domain-containing protein" evidence="1">
    <location>
        <begin position="20"/>
        <end position="151"/>
    </location>
</feature>
<keyword evidence="1" id="KW-0732">Signal</keyword>
<dbReference type="STRING" id="1524460.IX84_03710"/>
<evidence type="ECO:0000313" key="2">
    <source>
        <dbReference type="EMBL" id="KGE89426.1"/>
    </source>
</evidence>
<evidence type="ECO:0000313" key="3">
    <source>
        <dbReference type="Proteomes" id="UP000029736"/>
    </source>
</evidence>
<keyword evidence="3" id="KW-1185">Reference proteome</keyword>